<comment type="subcellular location">
    <subcellularLocation>
        <location evidence="1">Cell membrane</location>
        <topology evidence="1">Multi-pass membrane protein</topology>
    </subcellularLocation>
</comment>
<evidence type="ECO:0000256" key="1">
    <source>
        <dbReference type="ARBA" id="ARBA00004651"/>
    </source>
</evidence>
<keyword evidence="3" id="KW-0328">Glycosyltransferase</keyword>
<feature type="transmembrane region" description="Helical" evidence="8">
    <location>
        <begin position="263"/>
        <end position="279"/>
    </location>
</feature>
<protein>
    <submittedName>
        <fullName evidence="9">UDP-phosphate alpha-4-amino-4-deoxy-L-arabinose arabinosyl transferase</fullName>
    </submittedName>
</protein>
<evidence type="ECO:0000256" key="6">
    <source>
        <dbReference type="ARBA" id="ARBA00022989"/>
    </source>
</evidence>
<keyword evidence="2" id="KW-1003">Cell membrane</keyword>
<reference evidence="9 10" key="1">
    <citation type="submission" date="2019-08" db="EMBL/GenBank/DDBJ databases">
        <title>Antarcticibacterium arcticum sp. nov., a bacterium isolated from marine sediment of the Canadian Beaufort Sea.</title>
        <authorList>
            <person name="Lee Y.M."/>
            <person name="Baek K."/>
            <person name="Lee D.-H."/>
            <person name="Shin S.C."/>
            <person name="Jin Y.K."/>
            <person name="Park Y."/>
        </authorList>
    </citation>
    <scope>NUCLEOTIDE SEQUENCE [LARGE SCALE GENOMIC DNA]</scope>
    <source>
        <strain evidence="9 10">PAMC 28998</strain>
    </source>
</reference>
<feature type="transmembrane region" description="Helical" evidence="8">
    <location>
        <begin position="179"/>
        <end position="201"/>
    </location>
</feature>
<keyword evidence="7 8" id="KW-0472">Membrane</keyword>
<evidence type="ECO:0000313" key="9">
    <source>
        <dbReference type="EMBL" id="QED39092.1"/>
    </source>
</evidence>
<accession>A0A5B8YMC8</accession>
<evidence type="ECO:0000256" key="2">
    <source>
        <dbReference type="ARBA" id="ARBA00022475"/>
    </source>
</evidence>
<evidence type="ECO:0000256" key="7">
    <source>
        <dbReference type="ARBA" id="ARBA00023136"/>
    </source>
</evidence>
<dbReference type="KEGG" id="anp:FK178_08750"/>
<feature type="transmembrane region" description="Helical" evidence="8">
    <location>
        <begin position="347"/>
        <end position="365"/>
    </location>
</feature>
<keyword evidence="10" id="KW-1185">Reference proteome</keyword>
<dbReference type="GO" id="GO:0009103">
    <property type="term" value="P:lipopolysaccharide biosynthetic process"/>
    <property type="evidence" value="ECO:0007669"/>
    <property type="project" value="UniProtKB-ARBA"/>
</dbReference>
<feature type="transmembrane region" description="Helical" evidence="8">
    <location>
        <begin position="285"/>
        <end position="305"/>
    </location>
</feature>
<dbReference type="GO" id="GO:0016763">
    <property type="term" value="F:pentosyltransferase activity"/>
    <property type="evidence" value="ECO:0007669"/>
    <property type="project" value="TreeGrafter"/>
</dbReference>
<feature type="transmembrane region" description="Helical" evidence="8">
    <location>
        <begin position="107"/>
        <end position="124"/>
    </location>
</feature>
<keyword evidence="4 9" id="KW-0808">Transferase</keyword>
<dbReference type="AlphaFoldDB" id="A0A5B8YMC8"/>
<organism evidence="9 10">
    <name type="scientific">Antarcticibacterium arcticum</name>
    <dbReference type="NCBI Taxonomy" id="2585771"/>
    <lineage>
        <taxon>Bacteria</taxon>
        <taxon>Pseudomonadati</taxon>
        <taxon>Bacteroidota</taxon>
        <taxon>Flavobacteriia</taxon>
        <taxon>Flavobacteriales</taxon>
        <taxon>Flavobacteriaceae</taxon>
        <taxon>Antarcticibacterium</taxon>
    </lineage>
</organism>
<keyword evidence="6 8" id="KW-1133">Transmembrane helix</keyword>
<evidence type="ECO:0000313" key="10">
    <source>
        <dbReference type="Proteomes" id="UP000321954"/>
    </source>
</evidence>
<gene>
    <name evidence="9" type="ORF">FK178_08750</name>
</gene>
<feature type="transmembrane region" description="Helical" evidence="8">
    <location>
        <begin position="320"/>
        <end position="341"/>
    </location>
</feature>
<sequence length="506" mass="58469">MEARNFITAREMLIDDNWIFTTMNELPRYQKPPLPTWLTAISAQIFGIKNVFSYRLPAAMASLFIILMFFKIQLLAGIQKKLAFGSSIILMNSFYVFFAGREGQWDIFTHSFIIGCCYFFFKLFAFPENRLRNALIAALLLGASLLSKGPVSLYALFLPFLNSFFLVFKFGPFPGKWKYLLIFSITGLIAGSWWSILIHYYDAEEIARVAALESGRWFNYNIRPFWYYWSFFTQSGIWTIPAFMGLWYWYLKSRVSNLKAYKFFLFWTLISLLLLSIIPEKKSRYLLPVLIPLASTTGFYVEYAIKNFRNNFTKWERIPVYLNFIILTLISLAAPILLYRFMGELNAAYFGLSIALISLGAGFVYGMAKRKIGLLFSLQAAMMILIISLGSPLLRSIDPSHNTPNVADLRSFASEENLKLYDYNNLMPELIWHYGSSIPNLEKTPGVPPENKFILLVETEAFPSWKSEFEGFEAKKWGVLDLNPTYETGKNKRLIREIYILTKQAP</sequence>
<feature type="transmembrane region" description="Helical" evidence="8">
    <location>
        <begin position="52"/>
        <end position="70"/>
    </location>
</feature>
<dbReference type="InterPro" id="IPR050297">
    <property type="entry name" value="LipidA_mod_glycosyltrf_83"/>
</dbReference>
<evidence type="ECO:0000256" key="5">
    <source>
        <dbReference type="ARBA" id="ARBA00022692"/>
    </source>
</evidence>
<dbReference type="GO" id="GO:0010041">
    <property type="term" value="P:response to iron(III) ion"/>
    <property type="evidence" value="ECO:0007669"/>
    <property type="project" value="TreeGrafter"/>
</dbReference>
<dbReference type="OrthoDB" id="8353433at2"/>
<feature type="transmembrane region" description="Helical" evidence="8">
    <location>
        <begin position="372"/>
        <end position="394"/>
    </location>
</feature>
<keyword evidence="5 8" id="KW-0812">Transmembrane</keyword>
<dbReference type="EMBL" id="CP042476">
    <property type="protein sequence ID" value="QED39092.1"/>
    <property type="molecule type" value="Genomic_DNA"/>
</dbReference>
<dbReference type="PANTHER" id="PTHR33908:SF3">
    <property type="entry name" value="UNDECAPRENYL PHOSPHATE-ALPHA-4-AMINO-4-DEOXY-L-ARABINOSE ARABINOSYL TRANSFERASE"/>
    <property type="match status" value="1"/>
</dbReference>
<dbReference type="Proteomes" id="UP000321954">
    <property type="component" value="Chromosome"/>
</dbReference>
<evidence type="ECO:0000256" key="8">
    <source>
        <dbReference type="SAM" id="Phobius"/>
    </source>
</evidence>
<name>A0A5B8YMC8_9FLAO</name>
<feature type="transmembrane region" description="Helical" evidence="8">
    <location>
        <begin position="226"/>
        <end position="251"/>
    </location>
</feature>
<proteinExistence type="predicted"/>
<feature type="transmembrane region" description="Helical" evidence="8">
    <location>
        <begin position="131"/>
        <end position="147"/>
    </location>
</feature>
<feature type="transmembrane region" description="Helical" evidence="8">
    <location>
        <begin position="82"/>
        <end position="101"/>
    </location>
</feature>
<dbReference type="PANTHER" id="PTHR33908">
    <property type="entry name" value="MANNOSYLTRANSFERASE YKCB-RELATED"/>
    <property type="match status" value="1"/>
</dbReference>
<evidence type="ECO:0000256" key="4">
    <source>
        <dbReference type="ARBA" id="ARBA00022679"/>
    </source>
</evidence>
<dbReference type="GO" id="GO:0005886">
    <property type="term" value="C:plasma membrane"/>
    <property type="evidence" value="ECO:0007669"/>
    <property type="project" value="UniProtKB-SubCell"/>
</dbReference>
<evidence type="ECO:0000256" key="3">
    <source>
        <dbReference type="ARBA" id="ARBA00022676"/>
    </source>
</evidence>